<evidence type="ECO:0000313" key="7">
    <source>
        <dbReference type="Proteomes" id="UP000735302"/>
    </source>
</evidence>
<keyword evidence="7" id="KW-1185">Reference proteome</keyword>
<keyword evidence="2 5" id="KW-0479">Metal-binding</keyword>
<sequence length="395" mass="44319">MEFGDRLFAMTELPLINEVNPDSLKVESKRKLTDYVMVHQGTAHPHVLEDGTWIYYSMNSNYTKAYNFVAIPPQPVSSESPFSGAKIVATAPSRWKLHISYTHSFGVTQNYFVQLEQPLTYNLPKLLTSAIRQSSVAECFDTYHEESLDLIVIERSSGKRTPITYKGPNGVVFHIINCYEDSNHVICDTPFYPKGSDWLKTKYLDHLSKTTSTKHFTSNETAVFARFVLPLQLDGAEEGKNLVTLSNTTATAFLETGSATTVCITPEIFEGKYGVELPRINDAYDGKQYRYFYGSSSFVQKVNQLAKFDLVEKRVLTFDVEDNIAPTEPVFVAKPGATKEDDGVVLCGLVANTPDVHSSMVVLDAETFQEIGRATLPKEIRMSYAFHGNFTEKFV</sequence>
<accession>A0AAV4DPN0</accession>
<gene>
    <name evidence="6" type="ORF">PoB_007251800</name>
</gene>
<dbReference type="GO" id="GO:0046872">
    <property type="term" value="F:metal ion binding"/>
    <property type="evidence" value="ECO:0007669"/>
    <property type="project" value="UniProtKB-KW"/>
</dbReference>
<dbReference type="Pfam" id="PF03055">
    <property type="entry name" value="RPE65"/>
    <property type="match status" value="1"/>
</dbReference>
<evidence type="ECO:0000256" key="4">
    <source>
        <dbReference type="ARBA" id="ARBA00023004"/>
    </source>
</evidence>
<organism evidence="6 7">
    <name type="scientific">Plakobranchus ocellatus</name>
    <dbReference type="NCBI Taxonomy" id="259542"/>
    <lineage>
        <taxon>Eukaryota</taxon>
        <taxon>Metazoa</taxon>
        <taxon>Spiralia</taxon>
        <taxon>Lophotrochozoa</taxon>
        <taxon>Mollusca</taxon>
        <taxon>Gastropoda</taxon>
        <taxon>Heterobranchia</taxon>
        <taxon>Euthyneura</taxon>
        <taxon>Panpulmonata</taxon>
        <taxon>Sacoglossa</taxon>
        <taxon>Placobranchoidea</taxon>
        <taxon>Plakobranchidae</taxon>
        <taxon>Plakobranchus</taxon>
    </lineage>
</organism>
<dbReference type="EMBL" id="BLXT01008132">
    <property type="protein sequence ID" value="GFO46013.1"/>
    <property type="molecule type" value="Genomic_DNA"/>
</dbReference>
<evidence type="ECO:0000256" key="2">
    <source>
        <dbReference type="ARBA" id="ARBA00022723"/>
    </source>
</evidence>
<dbReference type="GO" id="GO:0003834">
    <property type="term" value="F:beta-carotene 15,15'-dioxygenase activity"/>
    <property type="evidence" value="ECO:0007669"/>
    <property type="project" value="TreeGrafter"/>
</dbReference>
<evidence type="ECO:0000313" key="6">
    <source>
        <dbReference type="EMBL" id="GFO46013.1"/>
    </source>
</evidence>
<feature type="binding site" evidence="5">
    <location>
        <position position="103"/>
    </location>
    <ligand>
        <name>Fe cation</name>
        <dbReference type="ChEBI" id="CHEBI:24875"/>
        <note>catalytic</note>
    </ligand>
</feature>
<keyword evidence="3" id="KW-0560">Oxidoreductase</keyword>
<reference evidence="6 7" key="1">
    <citation type="journal article" date="2021" name="Elife">
        <title>Chloroplast acquisition without the gene transfer in kleptoplastic sea slugs, Plakobranchus ocellatus.</title>
        <authorList>
            <person name="Maeda T."/>
            <person name="Takahashi S."/>
            <person name="Yoshida T."/>
            <person name="Shimamura S."/>
            <person name="Takaki Y."/>
            <person name="Nagai Y."/>
            <person name="Toyoda A."/>
            <person name="Suzuki Y."/>
            <person name="Arimoto A."/>
            <person name="Ishii H."/>
            <person name="Satoh N."/>
            <person name="Nishiyama T."/>
            <person name="Hasebe M."/>
            <person name="Maruyama T."/>
            <person name="Minagawa J."/>
            <person name="Obokata J."/>
            <person name="Shigenobu S."/>
        </authorList>
    </citation>
    <scope>NUCLEOTIDE SEQUENCE [LARGE SCALE GENOMIC DNA]</scope>
</reference>
<proteinExistence type="inferred from homology"/>
<dbReference type="PANTHER" id="PTHR10543">
    <property type="entry name" value="BETA-CAROTENE DIOXYGENASE"/>
    <property type="match status" value="1"/>
</dbReference>
<dbReference type="GO" id="GO:0042574">
    <property type="term" value="P:retinal metabolic process"/>
    <property type="evidence" value="ECO:0007669"/>
    <property type="project" value="TreeGrafter"/>
</dbReference>
<dbReference type="Proteomes" id="UP000735302">
    <property type="component" value="Unassembled WGS sequence"/>
</dbReference>
<comment type="cofactor">
    <cofactor evidence="5">
        <name>Fe(2+)</name>
        <dbReference type="ChEBI" id="CHEBI:29033"/>
    </cofactor>
    <text evidence="5">Binds 1 Fe(2+) ion per subunit.</text>
</comment>
<protein>
    <submittedName>
        <fullName evidence="6">Beta,beta-carotene 15,15'-monooxygenase</fullName>
    </submittedName>
</protein>
<dbReference type="GO" id="GO:0010436">
    <property type="term" value="F:carotenoid dioxygenase activity"/>
    <property type="evidence" value="ECO:0007669"/>
    <property type="project" value="TreeGrafter"/>
</dbReference>
<name>A0AAV4DPN0_9GAST</name>
<dbReference type="AlphaFoldDB" id="A0AAV4DPN0"/>
<comment type="similarity">
    <text evidence="1">Belongs to the carotenoid oxygenase family.</text>
</comment>
<dbReference type="PANTHER" id="PTHR10543:SF24">
    <property type="entry name" value="CAROTENOID ISOMEROOXYGENASE"/>
    <property type="match status" value="1"/>
</dbReference>
<feature type="binding site" evidence="5">
    <location>
        <position position="387"/>
    </location>
    <ligand>
        <name>Fe cation</name>
        <dbReference type="ChEBI" id="CHEBI:24875"/>
        <note>catalytic</note>
    </ligand>
</feature>
<feature type="binding site" evidence="5">
    <location>
        <position position="174"/>
    </location>
    <ligand>
        <name>Fe cation</name>
        <dbReference type="ChEBI" id="CHEBI:24875"/>
        <note>catalytic</note>
    </ligand>
</feature>
<evidence type="ECO:0000256" key="1">
    <source>
        <dbReference type="ARBA" id="ARBA00006787"/>
    </source>
</evidence>
<keyword evidence="4 5" id="KW-0408">Iron</keyword>
<feature type="binding site" evidence="5">
    <location>
        <position position="44"/>
    </location>
    <ligand>
        <name>Fe cation</name>
        <dbReference type="ChEBI" id="CHEBI:24875"/>
        <note>catalytic</note>
    </ligand>
</feature>
<comment type="caution">
    <text evidence="6">The sequence shown here is derived from an EMBL/GenBank/DDBJ whole genome shotgun (WGS) entry which is preliminary data.</text>
</comment>
<dbReference type="InterPro" id="IPR004294">
    <property type="entry name" value="Carotenoid_Oase"/>
</dbReference>
<evidence type="ECO:0000256" key="3">
    <source>
        <dbReference type="ARBA" id="ARBA00023002"/>
    </source>
</evidence>
<evidence type="ECO:0000256" key="5">
    <source>
        <dbReference type="PIRSR" id="PIRSR604294-1"/>
    </source>
</evidence>
<dbReference type="GO" id="GO:0016121">
    <property type="term" value="P:carotene catabolic process"/>
    <property type="evidence" value="ECO:0007669"/>
    <property type="project" value="TreeGrafter"/>
</dbReference>